<sequence length="173" mass="17994">MKPTFFLAVAALCATAAAAVTQPIAMANPVVADSDTSSPSTLLEKRILEQCKNKTGMHFVMSTILAVMLFAATTTQAAPAPGAPRPPPVAGRPFFTPKECIAAGNFPFSGHCLIAAGYLKAPPKAPAPKPIPKPVYPRCLPLDASCPPNTSLCCPGMTCRKIYGSPRVICAKA</sequence>
<feature type="transmembrane region" description="Helical" evidence="1">
    <location>
        <begin position="56"/>
        <end position="75"/>
    </location>
</feature>
<protein>
    <submittedName>
        <fullName evidence="3">Uncharacterized protein</fullName>
    </submittedName>
</protein>
<comment type="caution">
    <text evidence="3">The sequence shown here is derived from an EMBL/GenBank/DDBJ whole genome shotgun (WGS) entry which is preliminary data.</text>
</comment>
<keyword evidence="1" id="KW-0472">Membrane</keyword>
<reference evidence="3 4" key="1">
    <citation type="journal article" date="2020" name="Fungal Divers.">
        <title>Resolving the Mortierellaceae phylogeny through synthesis of multi-gene phylogenetics and phylogenomics.</title>
        <authorList>
            <person name="Vandepol N."/>
            <person name="Liber J."/>
            <person name="Desiro A."/>
            <person name="Na H."/>
            <person name="Kennedy M."/>
            <person name="Barry K."/>
            <person name="Grigoriev I.V."/>
            <person name="Miller A.N."/>
            <person name="O'Donnell K."/>
            <person name="Stajich J.E."/>
            <person name="Bonito G."/>
        </authorList>
    </citation>
    <scope>NUCLEOTIDE SEQUENCE [LARGE SCALE GENOMIC DNA]</scope>
    <source>
        <strain evidence="3 4">AD045</strain>
    </source>
</reference>
<evidence type="ECO:0000313" key="4">
    <source>
        <dbReference type="Proteomes" id="UP001194696"/>
    </source>
</evidence>
<evidence type="ECO:0000313" key="3">
    <source>
        <dbReference type="EMBL" id="KAG0296680.1"/>
    </source>
</evidence>
<dbReference type="Proteomes" id="UP001194696">
    <property type="component" value="Unassembled WGS sequence"/>
</dbReference>
<keyword evidence="1" id="KW-1133">Transmembrane helix</keyword>
<keyword evidence="1" id="KW-0812">Transmembrane</keyword>
<feature type="chain" id="PRO_5046103004" evidence="2">
    <location>
        <begin position="19"/>
        <end position="173"/>
    </location>
</feature>
<keyword evidence="4" id="KW-1185">Reference proteome</keyword>
<proteinExistence type="predicted"/>
<evidence type="ECO:0000256" key="2">
    <source>
        <dbReference type="SAM" id="SignalP"/>
    </source>
</evidence>
<gene>
    <name evidence="3" type="ORF">BGZ96_008850</name>
</gene>
<keyword evidence="2" id="KW-0732">Signal</keyword>
<organism evidence="3 4">
    <name type="scientific">Linnemannia gamsii</name>
    <dbReference type="NCBI Taxonomy" id="64522"/>
    <lineage>
        <taxon>Eukaryota</taxon>
        <taxon>Fungi</taxon>
        <taxon>Fungi incertae sedis</taxon>
        <taxon>Mucoromycota</taxon>
        <taxon>Mortierellomycotina</taxon>
        <taxon>Mortierellomycetes</taxon>
        <taxon>Mortierellales</taxon>
        <taxon>Mortierellaceae</taxon>
        <taxon>Linnemannia</taxon>
    </lineage>
</organism>
<dbReference type="EMBL" id="JAAAIM010000051">
    <property type="protein sequence ID" value="KAG0296680.1"/>
    <property type="molecule type" value="Genomic_DNA"/>
</dbReference>
<name>A0ABQ7KDM5_9FUNG</name>
<evidence type="ECO:0000256" key="1">
    <source>
        <dbReference type="SAM" id="Phobius"/>
    </source>
</evidence>
<accession>A0ABQ7KDM5</accession>
<feature type="signal peptide" evidence="2">
    <location>
        <begin position="1"/>
        <end position="18"/>
    </location>
</feature>